<feature type="transmembrane region" description="Helical" evidence="6">
    <location>
        <begin position="116"/>
        <end position="136"/>
    </location>
</feature>
<dbReference type="GO" id="GO:0016020">
    <property type="term" value="C:membrane"/>
    <property type="evidence" value="ECO:0007669"/>
    <property type="project" value="UniProtKB-SubCell"/>
</dbReference>
<dbReference type="EMBL" id="LQBL01000033">
    <property type="protein sequence ID" value="KUG51058.1"/>
    <property type="molecule type" value="Genomic_DNA"/>
</dbReference>
<sequence>MTTRTSLDHPTTTTRRAGARTLLLGLAVALLSASMFGTAGAVGKSLLLQGWTPGAAVAARVALGALVLAAPAAVAMRGRWHLLRRPITWIHTGLFGLVAVAGCQLFYFLAVERLSVGVALMLEYLGPILVVGWLWARHGQRPRPLTIGGVVLAIAGLLLVLDVLGDVQLSAVGVMWGLLAAVGLAVFFVVGADDASGLPPTAFAAMGMTIGAVALALAGVLGVVPMGISTQDVLLAGLDAPWWVPVLWLGLVAAAGAYLTGIVAARMLGAKVSSFVGLAEVMFAVLFAWLLLAEMPAPVQLVGGVLIVAGVAAIKADERESGLPVGTYEVEPLPDVADDTTPIR</sequence>
<feature type="domain" description="EamA" evidence="7">
    <location>
        <begin position="24"/>
        <end position="161"/>
    </location>
</feature>
<dbReference type="OrthoDB" id="154915at2"/>
<evidence type="ECO:0000313" key="9">
    <source>
        <dbReference type="Proteomes" id="UP000054837"/>
    </source>
</evidence>
<dbReference type="Proteomes" id="UP000054837">
    <property type="component" value="Unassembled WGS sequence"/>
</dbReference>
<reference evidence="8 9" key="1">
    <citation type="submission" date="2015-12" db="EMBL/GenBank/DDBJ databases">
        <title>Serinicoccus chungangenesis strain CD08_5 genome sequencing and assembly.</title>
        <authorList>
            <person name="Chander A.M."/>
            <person name="Kaur G."/>
            <person name="Nair G.R."/>
            <person name="Dhawan D.K."/>
            <person name="Kochhar R.K."/>
            <person name="Mayilraj S."/>
            <person name="Bhadada S.K."/>
        </authorList>
    </citation>
    <scope>NUCLEOTIDE SEQUENCE [LARGE SCALE GENOMIC DNA]</scope>
    <source>
        <strain evidence="8 9">CD08_5</strain>
    </source>
</reference>
<dbReference type="Pfam" id="PF00892">
    <property type="entry name" value="EamA"/>
    <property type="match status" value="2"/>
</dbReference>
<dbReference type="AlphaFoldDB" id="A0A0W8I0B3"/>
<gene>
    <name evidence="8" type="ORF">AVL62_12445</name>
</gene>
<dbReference type="InterPro" id="IPR050638">
    <property type="entry name" value="AA-Vitamin_Transporters"/>
</dbReference>
<dbReference type="PANTHER" id="PTHR32322">
    <property type="entry name" value="INNER MEMBRANE TRANSPORTER"/>
    <property type="match status" value="1"/>
</dbReference>
<dbReference type="RefSeq" id="WP_058892603.1">
    <property type="nucleotide sequence ID" value="NZ_LQBL01000033.1"/>
</dbReference>
<feature type="transmembrane region" description="Helical" evidence="6">
    <location>
        <begin position="145"/>
        <end position="165"/>
    </location>
</feature>
<feature type="transmembrane region" description="Helical" evidence="6">
    <location>
        <begin position="87"/>
        <end position="110"/>
    </location>
</feature>
<dbReference type="STRING" id="767452.AVL62_12445"/>
<dbReference type="InterPro" id="IPR037185">
    <property type="entry name" value="EmrE-like"/>
</dbReference>
<evidence type="ECO:0000313" key="8">
    <source>
        <dbReference type="EMBL" id="KUG51058.1"/>
    </source>
</evidence>
<feature type="transmembrane region" description="Helical" evidence="6">
    <location>
        <begin position="171"/>
        <end position="190"/>
    </location>
</feature>
<protein>
    <recommendedName>
        <fullName evidence="7">EamA domain-containing protein</fullName>
    </recommendedName>
</protein>
<dbReference type="SUPFAM" id="SSF103481">
    <property type="entry name" value="Multidrug resistance efflux transporter EmrE"/>
    <property type="match status" value="2"/>
</dbReference>
<dbReference type="InterPro" id="IPR000620">
    <property type="entry name" value="EamA_dom"/>
</dbReference>
<evidence type="ECO:0000256" key="6">
    <source>
        <dbReference type="SAM" id="Phobius"/>
    </source>
</evidence>
<accession>A0A0W8I0B3</accession>
<comment type="subcellular location">
    <subcellularLocation>
        <location evidence="1">Membrane</location>
        <topology evidence="1">Multi-pass membrane protein</topology>
    </subcellularLocation>
</comment>
<feature type="transmembrane region" description="Helical" evidence="6">
    <location>
        <begin position="202"/>
        <end position="228"/>
    </location>
</feature>
<evidence type="ECO:0000256" key="3">
    <source>
        <dbReference type="ARBA" id="ARBA00022692"/>
    </source>
</evidence>
<name>A0A0W8I0B3_9MICO</name>
<feature type="transmembrane region" description="Helical" evidence="6">
    <location>
        <begin position="297"/>
        <end position="314"/>
    </location>
</feature>
<feature type="domain" description="EamA" evidence="7">
    <location>
        <begin position="173"/>
        <end position="314"/>
    </location>
</feature>
<comment type="caution">
    <text evidence="8">The sequence shown here is derived from an EMBL/GenBank/DDBJ whole genome shotgun (WGS) entry which is preliminary data.</text>
</comment>
<evidence type="ECO:0000256" key="4">
    <source>
        <dbReference type="ARBA" id="ARBA00022989"/>
    </source>
</evidence>
<evidence type="ECO:0000256" key="1">
    <source>
        <dbReference type="ARBA" id="ARBA00004141"/>
    </source>
</evidence>
<keyword evidence="9" id="KW-1185">Reference proteome</keyword>
<keyword evidence="3 6" id="KW-0812">Transmembrane</keyword>
<keyword evidence="5 6" id="KW-0472">Membrane</keyword>
<comment type="similarity">
    <text evidence="2">Belongs to the EamA transporter family.</text>
</comment>
<feature type="transmembrane region" description="Helical" evidence="6">
    <location>
        <begin position="272"/>
        <end position="291"/>
    </location>
</feature>
<feature type="transmembrane region" description="Helical" evidence="6">
    <location>
        <begin position="21"/>
        <end position="42"/>
    </location>
</feature>
<feature type="transmembrane region" description="Helical" evidence="6">
    <location>
        <begin position="54"/>
        <end position="75"/>
    </location>
</feature>
<proteinExistence type="inferred from homology"/>
<keyword evidence="4 6" id="KW-1133">Transmembrane helix</keyword>
<evidence type="ECO:0000256" key="5">
    <source>
        <dbReference type="ARBA" id="ARBA00023136"/>
    </source>
</evidence>
<organism evidence="8 9">
    <name type="scientific">Serinicoccus chungangensis</name>
    <dbReference type="NCBI Taxonomy" id="767452"/>
    <lineage>
        <taxon>Bacteria</taxon>
        <taxon>Bacillati</taxon>
        <taxon>Actinomycetota</taxon>
        <taxon>Actinomycetes</taxon>
        <taxon>Micrococcales</taxon>
        <taxon>Ornithinimicrobiaceae</taxon>
        <taxon>Serinicoccus</taxon>
    </lineage>
</organism>
<evidence type="ECO:0000256" key="2">
    <source>
        <dbReference type="ARBA" id="ARBA00007362"/>
    </source>
</evidence>
<dbReference type="PANTHER" id="PTHR32322:SF2">
    <property type="entry name" value="EAMA DOMAIN-CONTAINING PROTEIN"/>
    <property type="match status" value="1"/>
</dbReference>
<evidence type="ECO:0000259" key="7">
    <source>
        <dbReference type="Pfam" id="PF00892"/>
    </source>
</evidence>
<feature type="transmembrane region" description="Helical" evidence="6">
    <location>
        <begin position="240"/>
        <end position="265"/>
    </location>
</feature>